<dbReference type="AlphaFoldDB" id="A0A3N4J8G5"/>
<dbReference type="SUPFAM" id="SSF50685">
    <property type="entry name" value="Barwin-like endoglucanases"/>
    <property type="match status" value="1"/>
</dbReference>
<dbReference type="OrthoDB" id="623670at2759"/>
<protein>
    <submittedName>
        <fullName evidence="1">Uncharacterized protein</fullName>
    </submittedName>
</protein>
<keyword evidence="2" id="KW-1185">Reference proteome</keyword>
<dbReference type="CDD" id="cd22191">
    <property type="entry name" value="DPBB_RlpA_EXP_N-like"/>
    <property type="match status" value="1"/>
</dbReference>
<feature type="non-terminal residue" evidence="1">
    <location>
        <position position="75"/>
    </location>
</feature>
<dbReference type="EMBL" id="ML120449">
    <property type="protein sequence ID" value="RPA93577.1"/>
    <property type="molecule type" value="Genomic_DNA"/>
</dbReference>
<reference evidence="1 2" key="1">
    <citation type="journal article" date="2018" name="Nat. Ecol. Evol.">
        <title>Pezizomycetes genomes reveal the molecular basis of ectomycorrhizal truffle lifestyle.</title>
        <authorList>
            <person name="Murat C."/>
            <person name="Payen T."/>
            <person name="Noel B."/>
            <person name="Kuo A."/>
            <person name="Morin E."/>
            <person name="Chen J."/>
            <person name="Kohler A."/>
            <person name="Krizsan K."/>
            <person name="Balestrini R."/>
            <person name="Da Silva C."/>
            <person name="Montanini B."/>
            <person name="Hainaut M."/>
            <person name="Levati E."/>
            <person name="Barry K.W."/>
            <person name="Belfiori B."/>
            <person name="Cichocki N."/>
            <person name="Clum A."/>
            <person name="Dockter R.B."/>
            <person name="Fauchery L."/>
            <person name="Guy J."/>
            <person name="Iotti M."/>
            <person name="Le Tacon F."/>
            <person name="Lindquist E.A."/>
            <person name="Lipzen A."/>
            <person name="Malagnac F."/>
            <person name="Mello A."/>
            <person name="Molinier V."/>
            <person name="Miyauchi S."/>
            <person name="Poulain J."/>
            <person name="Riccioni C."/>
            <person name="Rubini A."/>
            <person name="Sitrit Y."/>
            <person name="Splivallo R."/>
            <person name="Traeger S."/>
            <person name="Wang M."/>
            <person name="Zifcakova L."/>
            <person name="Wipf D."/>
            <person name="Zambonelli A."/>
            <person name="Paolocci F."/>
            <person name="Nowrousian M."/>
            <person name="Ottonello S."/>
            <person name="Baldrian P."/>
            <person name="Spatafora J.W."/>
            <person name="Henrissat B."/>
            <person name="Nagy L.G."/>
            <person name="Aury J.M."/>
            <person name="Wincker P."/>
            <person name="Grigoriev I.V."/>
            <person name="Bonfante P."/>
            <person name="Martin F.M."/>
        </authorList>
    </citation>
    <scope>NUCLEOTIDE SEQUENCE [LARGE SCALE GENOMIC DNA]</scope>
    <source>
        <strain evidence="1 2">120613-1</strain>
    </source>
</reference>
<dbReference type="Proteomes" id="UP000276215">
    <property type="component" value="Unassembled WGS sequence"/>
</dbReference>
<accession>A0A3N4J8G5</accession>
<name>A0A3N4J8G5_9PEZI</name>
<gene>
    <name evidence="1" type="ORF">L873DRAFT_1651009</name>
</gene>
<dbReference type="Gene3D" id="2.40.40.10">
    <property type="entry name" value="RlpA-like domain"/>
    <property type="match status" value="1"/>
</dbReference>
<evidence type="ECO:0000313" key="1">
    <source>
        <dbReference type="EMBL" id="RPA93577.1"/>
    </source>
</evidence>
<organism evidence="1 2">
    <name type="scientific">Choiromyces venosus 120613-1</name>
    <dbReference type="NCBI Taxonomy" id="1336337"/>
    <lineage>
        <taxon>Eukaryota</taxon>
        <taxon>Fungi</taxon>
        <taxon>Dikarya</taxon>
        <taxon>Ascomycota</taxon>
        <taxon>Pezizomycotina</taxon>
        <taxon>Pezizomycetes</taxon>
        <taxon>Pezizales</taxon>
        <taxon>Tuberaceae</taxon>
        <taxon>Choiromyces</taxon>
    </lineage>
</organism>
<feature type="non-terminal residue" evidence="1">
    <location>
        <position position="1"/>
    </location>
</feature>
<proteinExistence type="predicted"/>
<evidence type="ECO:0000313" key="2">
    <source>
        <dbReference type="Proteomes" id="UP000276215"/>
    </source>
</evidence>
<sequence>LGSCGTDNSESDFVAALSRVLFDAVGVANSNNNPYCSQKAFVGGGGVTIAVVDRSPVCKEYDLDLSPTAFGLIGE</sequence>
<dbReference type="STRING" id="1336337.A0A3N4J8G5"/>
<dbReference type="InterPro" id="IPR036908">
    <property type="entry name" value="RlpA-like_sf"/>
</dbReference>